<feature type="non-terminal residue" evidence="4">
    <location>
        <position position="1"/>
    </location>
</feature>
<organism evidence="4 5">
    <name type="scientific">Perca fluviatilis</name>
    <name type="common">European perch</name>
    <dbReference type="NCBI Taxonomy" id="8168"/>
    <lineage>
        <taxon>Eukaryota</taxon>
        <taxon>Metazoa</taxon>
        <taxon>Chordata</taxon>
        <taxon>Craniata</taxon>
        <taxon>Vertebrata</taxon>
        <taxon>Euteleostomi</taxon>
        <taxon>Actinopterygii</taxon>
        <taxon>Neopterygii</taxon>
        <taxon>Teleostei</taxon>
        <taxon>Neoteleostei</taxon>
        <taxon>Acanthomorphata</taxon>
        <taxon>Eupercaria</taxon>
        <taxon>Perciformes</taxon>
        <taxon>Percoidei</taxon>
        <taxon>Percidae</taxon>
        <taxon>Percinae</taxon>
        <taxon>Perca</taxon>
    </lineage>
</organism>
<feature type="region of interest" description="Disordered" evidence="3">
    <location>
        <begin position="71"/>
        <end position="121"/>
    </location>
</feature>
<dbReference type="PANTHER" id="PTHR12187">
    <property type="entry name" value="AGAP000124-PA"/>
    <property type="match status" value="1"/>
</dbReference>
<name>A0A6A5ERD7_PERFL</name>
<keyword evidence="2" id="KW-0443">Lipid metabolism</keyword>
<dbReference type="EMBL" id="VHII01000014">
    <property type="protein sequence ID" value="KAF1380969.1"/>
    <property type="molecule type" value="Genomic_DNA"/>
</dbReference>
<protein>
    <submittedName>
        <fullName evidence="4">Uncharacterized protein</fullName>
    </submittedName>
</protein>
<dbReference type="GO" id="GO:0016316">
    <property type="term" value="F:phosphatidylinositol-3,4-bisphosphate 4-phosphatase activity"/>
    <property type="evidence" value="ECO:0007669"/>
    <property type="project" value="InterPro"/>
</dbReference>
<comment type="caution">
    <text evidence="4">The sequence shown here is derived from an EMBL/GenBank/DDBJ whole genome shotgun (WGS) entry which is preliminary data.</text>
</comment>
<dbReference type="GO" id="GO:0005737">
    <property type="term" value="C:cytoplasm"/>
    <property type="evidence" value="ECO:0007669"/>
    <property type="project" value="TreeGrafter"/>
</dbReference>
<evidence type="ECO:0000313" key="5">
    <source>
        <dbReference type="Proteomes" id="UP000465112"/>
    </source>
</evidence>
<proteinExistence type="predicted"/>
<sequence>LRFGDSSLQERVNQQSCERLQGYCSTLTDRLPHTAGIQSLPDLLSSLDRSVQTKKRKNVEVLWIAATSGSATPSQGACLAGPPEEGPRAPGAPGSRQAPSSSQTHRRPLGPPGDPPTSWCSGSSSAVILLAKYPDGTQSNAGNAGNATKHRVRFVST</sequence>
<accession>A0A6A5ERD7</accession>
<gene>
    <name evidence="4" type="ORF">PFLUV_G00169570</name>
</gene>
<keyword evidence="5" id="KW-1185">Reference proteome</keyword>
<evidence type="ECO:0000256" key="2">
    <source>
        <dbReference type="ARBA" id="ARBA00023098"/>
    </source>
</evidence>
<dbReference type="InterPro" id="IPR039034">
    <property type="entry name" value="INPP4"/>
</dbReference>
<keyword evidence="1" id="KW-0378">Hydrolase</keyword>
<dbReference type="PANTHER" id="PTHR12187:SF3">
    <property type="entry name" value="INOSITOL POLYPHOSPHATE 4-PHOSPHATASE TYPE II"/>
    <property type="match status" value="1"/>
</dbReference>
<evidence type="ECO:0000256" key="3">
    <source>
        <dbReference type="SAM" id="MobiDB-lite"/>
    </source>
</evidence>
<evidence type="ECO:0000256" key="1">
    <source>
        <dbReference type="ARBA" id="ARBA00022801"/>
    </source>
</evidence>
<evidence type="ECO:0000313" key="4">
    <source>
        <dbReference type="EMBL" id="KAF1380969.1"/>
    </source>
</evidence>
<dbReference type="Proteomes" id="UP000465112">
    <property type="component" value="Chromosome 14"/>
</dbReference>
<feature type="compositionally biased region" description="Low complexity" evidence="3">
    <location>
        <begin position="80"/>
        <end position="103"/>
    </location>
</feature>
<dbReference type="AlphaFoldDB" id="A0A6A5ERD7"/>
<reference evidence="4 5" key="1">
    <citation type="submission" date="2019-06" db="EMBL/GenBank/DDBJ databases">
        <title>A chromosome-scale genome assembly of the European perch, Perca fluviatilis.</title>
        <authorList>
            <person name="Roques C."/>
            <person name="Zahm M."/>
            <person name="Cabau C."/>
            <person name="Klopp C."/>
            <person name="Bouchez O."/>
            <person name="Donnadieu C."/>
            <person name="Kuhl H."/>
            <person name="Gislard M."/>
            <person name="Guendouz S."/>
            <person name="Journot L."/>
            <person name="Haffray P."/>
            <person name="Bestin A."/>
            <person name="Morvezen R."/>
            <person name="Feron R."/>
            <person name="Wen M."/>
            <person name="Jouanno E."/>
            <person name="Herpin A."/>
            <person name="Schartl M."/>
            <person name="Postlethwait J."/>
            <person name="Schaerlinger B."/>
            <person name="Chardard D."/>
            <person name="Lecocq T."/>
            <person name="Poncet C."/>
            <person name="Jaffrelo L."/>
            <person name="Lampietro C."/>
            <person name="Guiguen Y."/>
        </authorList>
    </citation>
    <scope>NUCLEOTIDE SEQUENCE [LARGE SCALE GENOMIC DNA]</scope>
    <source>
        <tissue evidence="4">Blood</tissue>
    </source>
</reference>